<evidence type="ECO:0000313" key="2">
    <source>
        <dbReference type="EMBL" id="KAL0125640.1"/>
    </source>
</evidence>
<keyword evidence="1" id="KW-1133">Transmembrane helix</keyword>
<sequence>MTNCVCVCFAYRRVYILNFLFCFADLRVVLINFFQRNVLIKLCKIGNSFSFCRFCSLNIKIFLSSSESTFKSADRCFFFCMLS</sequence>
<feature type="transmembrane region" description="Helical" evidence="1">
    <location>
        <begin position="15"/>
        <end position="34"/>
    </location>
</feature>
<evidence type="ECO:0008006" key="4">
    <source>
        <dbReference type="Google" id="ProtNLM"/>
    </source>
</evidence>
<keyword evidence="1" id="KW-0472">Membrane</keyword>
<comment type="caution">
    <text evidence="2">The sequence shown here is derived from an EMBL/GenBank/DDBJ whole genome shotgun (WGS) entry which is preliminary data.</text>
</comment>
<organism evidence="2 3">
    <name type="scientific">Cardiocondyla obscurior</name>
    <dbReference type="NCBI Taxonomy" id="286306"/>
    <lineage>
        <taxon>Eukaryota</taxon>
        <taxon>Metazoa</taxon>
        <taxon>Ecdysozoa</taxon>
        <taxon>Arthropoda</taxon>
        <taxon>Hexapoda</taxon>
        <taxon>Insecta</taxon>
        <taxon>Pterygota</taxon>
        <taxon>Neoptera</taxon>
        <taxon>Endopterygota</taxon>
        <taxon>Hymenoptera</taxon>
        <taxon>Apocrita</taxon>
        <taxon>Aculeata</taxon>
        <taxon>Formicoidea</taxon>
        <taxon>Formicidae</taxon>
        <taxon>Myrmicinae</taxon>
        <taxon>Cardiocondyla</taxon>
    </lineage>
</organism>
<protein>
    <recommendedName>
        <fullName evidence="4">Secreted protein</fullName>
    </recommendedName>
</protein>
<gene>
    <name evidence="2" type="ORF">PUN28_004616</name>
</gene>
<dbReference type="AlphaFoldDB" id="A0AAW2GGE3"/>
<name>A0AAW2GGE3_9HYME</name>
<evidence type="ECO:0000256" key="1">
    <source>
        <dbReference type="SAM" id="Phobius"/>
    </source>
</evidence>
<reference evidence="2 3" key="1">
    <citation type="submission" date="2023-03" db="EMBL/GenBank/DDBJ databases">
        <title>High recombination rates correlate with genetic variation in Cardiocondyla obscurior ants.</title>
        <authorList>
            <person name="Errbii M."/>
        </authorList>
    </citation>
    <scope>NUCLEOTIDE SEQUENCE [LARGE SCALE GENOMIC DNA]</scope>
    <source>
        <strain evidence="2">Alpha-2009</strain>
        <tissue evidence="2">Whole body</tissue>
    </source>
</reference>
<dbReference type="EMBL" id="JADYXP020000004">
    <property type="protein sequence ID" value="KAL0125640.1"/>
    <property type="molecule type" value="Genomic_DNA"/>
</dbReference>
<keyword evidence="3" id="KW-1185">Reference proteome</keyword>
<accession>A0AAW2GGE3</accession>
<dbReference type="Proteomes" id="UP001430953">
    <property type="component" value="Unassembled WGS sequence"/>
</dbReference>
<evidence type="ECO:0000313" key="3">
    <source>
        <dbReference type="Proteomes" id="UP001430953"/>
    </source>
</evidence>
<keyword evidence="1" id="KW-0812">Transmembrane</keyword>
<proteinExistence type="predicted"/>